<evidence type="ECO:0000259" key="2">
    <source>
        <dbReference type="Pfam" id="PF01609"/>
    </source>
</evidence>
<dbReference type="RefSeq" id="WP_260728509.1">
    <property type="nucleotide sequence ID" value="NZ_CP073721.1"/>
</dbReference>
<keyword evidence="1" id="KW-0812">Transmembrane</keyword>
<dbReference type="Pfam" id="PF01609">
    <property type="entry name" value="DDE_Tnp_1"/>
    <property type="match status" value="1"/>
</dbReference>
<feature type="transmembrane region" description="Helical" evidence="1">
    <location>
        <begin position="56"/>
        <end position="74"/>
    </location>
</feature>
<dbReference type="Proteomes" id="UP001058271">
    <property type="component" value="Chromosome"/>
</dbReference>
<dbReference type="InterPro" id="IPR024473">
    <property type="entry name" value="Transposases_IS4_N"/>
</dbReference>
<keyword evidence="5" id="KW-1185">Reference proteome</keyword>
<evidence type="ECO:0000313" key="4">
    <source>
        <dbReference type="EMBL" id="UWZ39109.1"/>
    </source>
</evidence>
<dbReference type="InterPro" id="IPR002559">
    <property type="entry name" value="Transposase_11"/>
</dbReference>
<dbReference type="NCBIfam" id="NF033592">
    <property type="entry name" value="transpos_IS4_1"/>
    <property type="match status" value="1"/>
</dbReference>
<dbReference type="PANTHER" id="PTHR37529">
    <property type="entry name" value="TRANSPOSASE INSG FOR INSERTION SEQUENCE ELEMENT IS4-RELATED"/>
    <property type="match status" value="1"/>
</dbReference>
<evidence type="ECO:0000256" key="1">
    <source>
        <dbReference type="SAM" id="Phobius"/>
    </source>
</evidence>
<accession>A0ABY5ZBS9</accession>
<keyword evidence="1" id="KW-1133">Transmembrane helix</keyword>
<dbReference type="Pfam" id="PF13006">
    <property type="entry name" value="Nterm_IS4"/>
    <property type="match status" value="1"/>
</dbReference>
<protein>
    <submittedName>
        <fullName evidence="4">IS4 family transposase</fullName>
    </submittedName>
</protein>
<feature type="domain" description="Transposase IS4-like" evidence="2">
    <location>
        <begin position="137"/>
        <end position="356"/>
    </location>
</feature>
<dbReference type="InterPro" id="IPR012337">
    <property type="entry name" value="RNaseH-like_sf"/>
</dbReference>
<proteinExistence type="predicted"/>
<sequence length="469" mass="49947">MSEESVIAGVGSVPVGVFAAGHLGELTRAVPVELVDAVLAETGRVQRRVRRRVRRLPSRVVVYWLLGLGLFGSLSYRRVWGALVGGLGVVAGLGVCPSSSGLAQARRRVGVPPLRRLFQTLAGPVAGRDTVGAWWRGLRTVAIDGSTVNVPDSPANRAVYGKRMARAGEPGYPLVRVVALVETGTRAVFGAVFGTGVGGESGETSYAVGLLGLLRPGMLLLADRGYDTNMFMTKVTAAGAGLLLRVKSSRKLPVLDRLGDGSYASVVAGVRVRVVEAVVTLSCADGSTRTGVWRLVTTLTDERRYPAGALIELYHERWEVESTFLAIKHTLLAGRVLRSTTPDGVDQELYALLTVYQALRQTMTWATDTTGADPDRASFTIAVQTARDLTIRAVGVITIAVDLVGAIGRAVLADLLPARRARISPRVVKRPISRYAYKNLKTPKIIHRITDIAIAIGTSTSPLTTAPAA</sequence>
<organism evidence="4 5">
    <name type="scientific">Dactylosporangium roseum</name>
    <dbReference type="NCBI Taxonomy" id="47989"/>
    <lineage>
        <taxon>Bacteria</taxon>
        <taxon>Bacillati</taxon>
        <taxon>Actinomycetota</taxon>
        <taxon>Actinomycetes</taxon>
        <taxon>Micromonosporales</taxon>
        <taxon>Micromonosporaceae</taxon>
        <taxon>Dactylosporangium</taxon>
    </lineage>
</organism>
<dbReference type="InterPro" id="IPR047952">
    <property type="entry name" value="Transpos_IS4"/>
</dbReference>
<evidence type="ECO:0000259" key="3">
    <source>
        <dbReference type="Pfam" id="PF13006"/>
    </source>
</evidence>
<feature type="domain" description="Transposase IS4 N-terminal" evidence="3">
    <location>
        <begin position="21"/>
        <end position="119"/>
    </location>
</feature>
<gene>
    <name evidence="4" type="ORF">Drose_13310</name>
</gene>
<dbReference type="PANTHER" id="PTHR37529:SF1">
    <property type="entry name" value="TRANSPOSASE INSG FOR INSERTION SEQUENCE ELEMENT IS4-RELATED"/>
    <property type="match status" value="1"/>
</dbReference>
<dbReference type="SUPFAM" id="SSF53098">
    <property type="entry name" value="Ribonuclease H-like"/>
    <property type="match status" value="1"/>
</dbReference>
<evidence type="ECO:0000313" key="5">
    <source>
        <dbReference type="Proteomes" id="UP001058271"/>
    </source>
</evidence>
<dbReference type="EMBL" id="CP073721">
    <property type="protein sequence ID" value="UWZ39109.1"/>
    <property type="molecule type" value="Genomic_DNA"/>
</dbReference>
<feature type="transmembrane region" description="Helical" evidence="1">
    <location>
        <begin position="80"/>
        <end position="98"/>
    </location>
</feature>
<keyword evidence="1" id="KW-0472">Membrane</keyword>
<reference evidence="4" key="1">
    <citation type="submission" date="2021-04" db="EMBL/GenBank/DDBJ databases">
        <title>Biosynthetic gene clusters of Dactylosporangioum roseum.</title>
        <authorList>
            <person name="Hartkoorn R.C."/>
            <person name="Beaudoing E."/>
            <person name="Hot D."/>
            <person name="Moureu S."/>
        </authorList>
    </citation>
    <scope>NUCLEOTIDE SEQUENCE</scope>
    <source>
        <strain evidence="4">NRRL B-16295</strain>
    </source>
</reference>
<name>A0ABY5ZBS9_9ACTN</name>